<dbReference type="PANTHER" id="PTHR37312:SF1">
    <property type="entry name" value="MEMBRANE-BOUND ACYLTRANSFERASE YKRP-RELATED"/>
    <property type="match status" value="1"/>
</dbReference>
<dbReference type="InterPro" id="IPR052734">
    <property type="entry name" value="Nod_factor_acetyltransferase"/>
</dbReference>
<reference evidence="4 5" key="1">
    <citation type="submission" date="2019-06" db="EMBL/GenBank/DDBJ databases">
        <title>Sequencing the genomes of 1000 actinobacteria strains.</title>
        <authorList>
            <person name="Klenk H.-P."/>
        </authorList>
    </citation>
    <scope>NUCLEOTIDE SEQUENCE [LARGE SCALE GENOMIC DNA]</scope>
    <source>
        <strain evidence="4 5">DSM 102200</strain>
    </source>
</reference>
<feature type="region of interest" description="Disordered" evidence="1">
    <location>
        <begin position="382"/>
        <end position="407"/>
    </location>
</feature>
<feature type="transmembrane region" description="Helical" evidence="2">
    <location>
        <begin position="261"/>
        <end position="285"/>
    </location>
</feature>
<keyword evidence="4" id="KW-0808">Transferase</keyword>
<keyword evidence="2" id="KW-0472">Membrane</keyword>
<organism evidence="4 5">
    <name type="scientific">Actinoallomurus bryophytorum</name>
    <dbReference type="NCBI Taxonomy" id="1490222"/>
    <lineage>
        <taxon>Bacteria</taxon>
        <taxon>Bacillati</taxon>
        <taxon>Actinomycetota</taxon>
        <taxon>Actinomycetes</taxon>
        <taxon>Streptosporangiales</taxon>
        <taxon>Thermomonosporaceae</taxon>
        <taxon>Actinoallomurus</taxon>
    </lineage>
</organism>
<feature type="transmembrane region" description="Helical" evidence="2">
    <location>
        <begin position="221"/>
        <end position="241"/>
    </location>
</feature>
<name>A0A543CTD7_9ACTN</name>
<dbReference type="OrthoDB" id="6623990at2"/>
<proteinExistence type="predicted"/>
<dbReference type="RefSeq" id="WP_141959847.1">
    <property type="nucleotide sequence ID" value="NZ_VFOZ01000001.1"/>
</dbReference>
<evidence type="ECO:0000313" key="4">
    <source>
        <dbReference type="EMBL" id="TQM00367.1"/>
    </source>
</evidence>
<accession>A0A543CTD7</accession>
<evidence type="ECO:0000313" key="5">
    <source>
        <dbReference type="Proteomes" id="UP000316096"/>
    </source>
</evidence>
<evidence type="ECO:0000259" key="3">
    <source>
        <dbReference type="Pfam" id="PF01757"/>
    </source>
</evidence>
<gene>
    <name evidence="4" type="ORF">FB559_6079</name>
</gene>
<dbReference type="Proteomes" id="UP000316096">
    <property type="component" value="Unassembled WGS sequence"/>
</dbReference>
<feature type="compositionally biased region" description="Low complexity" evidence="1">
    <location>
        <begin position="393"/>
        <end position="407"/>
    </location>
</feature>
<feature type="transmembrane region" description="Helical" evidence="2">
    <location>
        <begin position="332"/>
        <end position="356"/>
    </location>
</feature>
<protein>
    <submittedName>
        <fullName evidence="4">Fucose 4-O-acetylase-like acetyltransferase</fullName>
    </submittedName>
</protein>
<evidence type="ECO:0000256" key="1">
    <source>
        <dbReference type="SAM" id="MobiDB-lite"/>
    </source>
</evidence>
<feature type="transmembrane region" description="Helical" evidence="2">
    <location>
        <begin position="294"/>
        <end position="312"/>
    </location>
</feature>
<feature type="transmembrane region" description="Helical" evidence="2">
    <location>
        <begin position="111"/>
        <end position="133"/>
    </location>
</feature>
<keyword evidence="2" id="KW-1133">Transmembrane helix</keyword>
<feature type="transmembrane region" description="Helical" evidence="2">
    <location>
        <begin position="78"/>
        <end position="99"/>
    </location>
</feature>
<dbReference type="EMBL" id="VFOZ01000001">
    <property type="protein sequence ID" value="TQM00367.1"/>
    <property type="molecule type" value="Genomic_DNA"/>
</dbReference>
<dbReference type="Pfam" id="PF01757">
    <property type="entry name" value="Acyl_transf_3"/>
    <property type="match status" value="1"/>
</dbReference>
<feature type="region of interest" description="Disordered" evidence="1">
    <location>
        <begin position="1"/>
        <end position="45"/>
    </location>
</feature>
<dbReference type="PANTHER" id="PTHR37312">
    <property type="entry name" value="MEMBRANE-BOUND ACYLTRANSFERASE YKRP-RELATED"/>
    <property type="match status" value="1"/>
</dbReference>
<keyword evidence="2" id="KW-0812">Transmembrane</keyword>
<dbReference type="GO" id="GO:0016747">
    <property type="term" value="F:acyltransferase activity, transferring groups other than amino-acyl groups"/>
    <property type="evidence" value="ECO:0007669"/>
    <property type="project" value="InterPro"/>
</dbReference>
<feature type="compositionally biased region" description="Low complexity" evidence="1">
    <location>
        <begin position="25"/>
        <end position="34"/>
    </location>
</feature>
<evidence type="ECO:0000256" key="2">
    <source>
        <dbReference type="SAM" id="Phobius"/>
    </source>
</evidence>
<feature type="domain" description="Acyltransferase 3" evidence="3">
    <location>
        <begin position="47"/>
        <end position="347"/>
    </location>
</feature>
<dbReference type="AlphaFoldDB" id="A0A543CTD7"/>
<feature type="transmembrane region" description="Helical" evidence="2">
    <location>
        <begin position="145"/>
        <end position="161"/>
    </location>
</feature>
<dbReference type="InterPro" id="IPR002656">
    <property type="entry name" value="Acyl_transf_3_dom"/>
</dbReference>
<keyword evidence="5" id="KW-1185">Reference proteome</keyword>
<comment type="caution">
    <text evidence="4">The sequence shown here is derived from an EMBL/GenBank/DDBJ whole genome shotgun (WGS) entry which is preliminary data.</text>
</comment>
<sequence>MSTPQSSAFEPLQRPQAALPPPASSSPTDVVPAQPVQPAPRPRERDPFFDNAKFFAILLVVAGHAIVNLRDVRVAHALYLFVYTFHMPVFIIITGYFSRRFTFSGGKARKLLTNLAVPYVVFETAYSTYHWAVGHSKFEISLLDPYYLTWFLLALFAWRLSTPVWQQIRFPIVVAVVISLLSGMDQLPGALEMNRVFGLVPFYVVGLFLKPEHFELLKRRSARFIGAIVLLGGFAFTYLVVDRHLSTEWVYWRSGNPTLHVNNLVGTGVRMGLLLAAAVLVAAFLTQVPRKQRWFTSLGSATLYAYLLHGFATKLADYYGWYDADVLHTIPGVLAVAAAGAVLATLLCTPPVRWVMHWALEPNMTFAFTALRRPKMNLYAGRRRAARKKEAAPEQPAAPSPERTPAG</sequence>